<dbReference type="Proteomes" id="UP000807342">
    <property type="component" value="Unassembled WGS sequence"/>
</dbReference>
<proteinExistence type="predicted"/>
<evidence type="ECO:0000313" key="1">
    <source>
        <dbReference type="EMBL" id="KAF9443103.1"/>
    </source>
</evidence>
<dbReference type="EMBL" id="MU151519">
    <property type="protein sequence ID" value="KAF9443103.1"/>
    <property type="molecule type" value="Genomic_DNA"/>
</dbReference>
<sequence>MVIKLAPLPPPAPADVSKFSKFGREVKDSHPGKPSPRMCREPYTSMHLPGCVLLYNQEISPNKIPTVVFELESES</sequence>
<evidence type="ECO:0000313" key="2">
    <source>
        <dbReference type="Proteomes" id="UP000807342"/>
    </source>
</evidence>
<keyword evidence="2" id="KW-1185">Reference proteome</keyword>
<comment type="caution">
    <text evidence="1">The sequence shown here is derived from an EMBL/GenBank/DDBJ whole genome shotgun (WGS) entry which is preliminary data.</text>
</comment>
<gene>
    <name evidence="1" type="ORF">P691DRAFT_844064</name>
</gene>
<name>A0A9P5X1J3_9AGAR</name>
<organism evidence="1 2">
    <name type="scientific">Macrolepiota fuliginosa MF-IS2</name>
    <dbReference type="NCBI Taxonomy" id="1400762"/>
    <lineage>
        <taxon>Eukaryota</taxon>
        <taxon>Fungi</taxon>
        <taxon>Dikarya</taxon>
        <taxon>Basidiomycota</taxon>
        <taxon>Agaricomycotina</taxon>
        <taxon>Agaricomycetes</taxon>
        <taxon>Agaricomycetidae</taxon>
        <taxon>Agaricales</taxon>
        <taxon>Agaricineae</taxon>
        <taxon>Agaricaceae</taxon>
        <taxon>Macrolepiota</taxon>
    </lineage>
</organism>
<protein>
    <submittedName>
        <fullName evidence="1">Uncharacterized protein</fullName>
    </submittedName>
</protein>
<reference evidence="1" key="1">
    <citation type="submission" date="2020-11" db="EMBL/GenBank/DDBJ databases">
        <authorList>
            <consortium name="DOE Joint Genome Institute"/>
            <person name="Ahrendt S."/>
            <person name="Riley R."/>
            <person name="Andreopoulos W."/>
            <person name="Labutti K."/>
            <person name="Pangilinan J."/>
            <person name="Ruiz-Duenas F.J."/>
            <person name="Barrasa J.M."/>
            <person name="Sanchez-Garcia M."/>
            <person name="Camarero S."/>
            <person name="Miyauchi S."/>
            <person name="Serrano A."/>
            <person name="Linde D."/>
            <person name="Babiker R."/>
            <person name="Drula E."/>
            <person name="Ayuso-Fernandez I."/>
            <person name="Pacheco R."/>
            <person name="Padilla G."/>
            <person name="Ferreira P."/>
            <person name="Barriuso J."/>
            <person name="Kellner H."/>
            <person name="Castanera R."/>
            <person name="Alfaro M."/>
            <person name="Ramirez L."/>
            <person name="Pisabarro A.G."/>
            <person name="Kuo A."/>
            <person name="Tritt A."/>
            <person name="Lipzen A."/>
            <person name="He G."/>
            <person name="Yan M."/>
            <person name="Ng V."/>
            <person name="Cullen D."/>
            <person name="Martin F."/>
            <person name="Rosso M.-N."/>
            <person name="Henrissat B."/>
            <person name="Hibbett D."/>
            <person name="Martinez A.T."/>
            <person name="Grigoriev I.V."/>
        </authorList>
    </citation>
    <scope>NUCLEOTIDE SEQUENCE</scope>
    <source>
        <strain evidence="1">MF-IS2</strain>
    </source>
</reference>
<accession>A0A9P5X1J3</accession>
<dbReference type="AlphaFoldDB" id="A0A9P5X1J3"/>